<evidence type="ECO:0000313" key="2">
    <source>
        <dbReference type="EMBL" id="PJZ78073.1"/>
    </source>
</evidence>
<proteinExistence type="predicted"/>
<dbReference type="Pfam" id="PF08239">
    <property type="entry name" value="SH3_3"/>
    <property type="match status" value="1"/>
</dbReference>
<dbReference type="RefSeq" id="WP_100767780.1">
    <property type="nucleotide sequence ID" value="NZ_NPEA01000003.1"/>
</dbReference>
<reference evidence="2 3" key="1">
    <citation type="submission" date="2017-07" db="EMBL/GenBank/DDBJ databases">
        <title>Leptospira spp. isolated from tropical soils.</title>
        <authorList>
            <person name="Thibeaux R."/>
            <person name="Iraola G."/>
            <person name="Ferres I."/>
            <person name="Bierque E."/>
            <person name="Girault D."/>
            <person name="Soupe-Gilbert M.-E."/>
            <person name="Picardeau M."/>
            <person name="Goarant C."/>
        </authorList>
    </citation>
    <scope>NUCLEOTIDE SEQUENCE [LARGE SCALE GENOMIC DNA]</scope>
    <source>
        <strain evidence="2 3">ES4-C-A1</strain>
    </source>
</reference>
<evidence type="ECO:0000313" key="3">
    <source>
        <dbReference type="Proteomes" id="UP000231843"/>
    </source>
</evidence>
<accession>A0A2N0A1P5</accession>
<dbReference type="Gene3D" id="2.30.30.40">
    <property type="entry name" value="SH3 Domains"/>
    <property type="match status" value="1"/>
</dbReference>
<dbReference type="AlphaFoldDB" id="A0A2N0A1P5"/>
<dbReference type="EMBL" id="NPEA01000003">
    <property type="protein sequence ID" value="PJZ78073.1"/>
    <property type="molecule type" value="Genomic_DNA"/>
</dbReference>
<comment type="caution">
    <text evidence="2">The sequence shown here is derived from an EMBL/GenBank/DDBJ whole genome shotgun (WGS) entry which is preliminary data.</text>
</comment>
<protein>
    <recommendedName>
        <fullName evidence="1">SH3b domain-containing protein</fullName>
    </recommendedName>
</protein>
<name>A0A2N0A1P5_9LEPT</name>
<keyword evidence="3" id="KW-1185">Reference proteome</keyword>
<dbReference type="OrthoDB" id="320107at2"/>
<feature type="domain" description="SH3b" evidence="1">
    <location>
        <begin position="122"/>
        <end position="181"/>
    </location>
</feature>
<sequence>MKYLNPFNSAFFFLILVVSFFWSCASSGGKGFGYVTGNAVSLYEKPSAKSKKLVQIGSSSNYEVIEAGIPDKENGSKVLWYKISSPKGSGYLSYDEELVKANIATFLPPKNDRFALVTANPLQLREQPTLKSKVLAKLPAKTLVEIQNESKQESKLDGKSGSWLQIKTTDGKSGYAYSAYLMRAATAEELKAIENLVVSDSGWADVIGTPNLVYRFENGKFLFSKKPSDFPGIGQAFPFENKVITPKSKVFYSFGKSNIYVGSEFVKTYPDYSTLSLRHLSPDFDKKLAEAIIKNISKDTDFEKTTYEETSFGKRSIYQVSHLEKKKSSYEEYNILYFFLKDGGNYTMLEGDFRDVDITDIDNDGTPEIVSSYSEGRSGYSYTKIYRFNGSKFELLIQNNDECSYITYSSGSGTITENTGLCEGQTNREITYKLVKGKLVQN</sequence>
<dbReference type="InterPro" id="IPR003646">
    <property type="entry name" value="SH3-like_bac-type"/>
</dbReference>
<dbReference type="Proteomes" id="UP000231843">
    <property type="component" value="Unassembled WGS sequence"/>
</dbReference>
<organism evidence="2 3">
    <name type="scientific">Leptospira neocaledonica</name>
    <dbReference type="NCBI Taxonomy" id="2023192"/>
    <lineage>
        <taxon>Bacteria</taxon>
        <taxon>Pseudomonadati</taxon>
        <taxon>Spirochaetota</taxon>
        <taxon>Spirochaetia</taxon>
        <taxon>Leptospirales</taxon>
        <taxon>Leptospiraceae</taxon>
        <taxon>Leptospira</taxon>
    </lineage>
</organism>
<evidence type="ECO:0000259" key="1">
    <source>
        <dbReference type="Pfam" id="PF08239"/>
    </source>
</evidence>
<gene>
    <name evidence="2" type="ORF">CH365_06555</name>
</gene>